<name>A0ABT2ZCH7_9RHOB</name>
<gene>
    <name evidence="1" type="ORF">OEW28_09480</name>
</gene>
<accession>A0ABT2ZCH7</accession>
<reference evidence="1 2" key="1">
    <citation type="submission" date="2022-10" db="EMBL/GenBank/DDBJ databases">
        <title>Defluviimonas sp. nov., isolated from ocean surface water.</title>
        <authorList>
            <person name="He W."/>
            <person name="Wang L."/>
            <person name="Zhang D.-F."/>
        </authorList>
    </citation>
    <scope>NUCLEOTIDE SEQUENCE [LARGE SCALE GENOMIC DNA]</scope>
    <source>
        <strain evidence="1 2">WL0002</strain>
    </source>
</reference>
<organism evidence="1 2">
    <name type="scientific">Albidovulum marisflavi</name>
    <dbReference type="NCBI Taxonomy" id="2984159"/>
    <lineage>
        <taxon>Bacteria</taxon>
        <taxon>Pseudomonadati</taxon>
        <taxon>Pseudomonadota</taxon>
        <taxon>Alphaproteobacteria</taxon>
        <taxon>Rhodobacterales</taxon>
        <taxon>Paracoccaceae</taxon>
        <taxon>Albidovulum</taxon>
    </lineage>
</organism>
<comment type="caution">
    <text evidence="1">The sequence shown here is derived from an EMBL/GenBank/DDBJ whole genome shotgun (WGS) entry which is preliminary data.</text>
</comment>
<dbReference type="InterPro" id="IPR009923">
    <property type="entry name" value="Dodecin"/>
</dbReference>
<dbReference type="SUPFAM" id="SSF89807">
    <property type="entry name" value="Dodecin-like"/>
    <property type="match status" value="1"/>
</dbReference>
<dbReference type="Gene3D" id="3.30.1660.10">
    <property type="entry name" value="Flavin-binding protein dodecin"/>
    <property type="match status" value="1"/>
</dbReference>
<sequence length="65" mass="7141">MSIAKHTEITASGPSLSDAIENGVRGASQSLHNIEQVWVKDISLRVRDGKAAEYRVNMKLTFVVD</sequence>
<dbReference type="EMBL" id="JAOWKY010000002">
    <property type="protein sequence ID" value="MCV2868858.1"/>
    <property type="molecule type" value="Genomic_DNA"/>
</dbReference>
<proteinExistence type="predicted"/>
<dbReference type="RefSeq" id="WP_263734522.1">
    <property type="nucleotide sequence ID" value="NZ_JAOWKY010000002.1"/>
</dbReference>
<dbReference type="InterPro" id="IPR036694">
    <property type="entry name" value="Dodecin-like_sf"/>
</dbReference>
<dbReference type="InterPro" id="IPR025543">
    <property type="entry name" value="Dodecin-like"/>
</dbReference>
<keyword evidence="2" id="KW-1185">Reference proteome</keyword>
<evidence type="ECO:0000313" key="1">
    <source>
        <dbReference type="EMBL" id="MCV2868858.1"/>
    </source>
</evidence>
<evidence type="ECO:0000313" key="2">
    <source>
        <dbReference type="Proteomes" id="UP001652542"/>
    </source>
</evidence>
<dbReference type="Pfam" id="PF07311">
    <property type="entry name" value="Dodecin"/>
    <property type="match status" value="1"/>
</dbReference>
<dbReference type="Proteomes" id="UP001652542">
    <property type="component" value="Unassembled WGS sequence"/>
</dbReference>
<protein>
    <submittedName>
        <fullName evidence="1">Dodecin family protein</fullName>
    </submittedName>
</protein>